<evidence type="ECO:0008006" key="3">
    <source>
        <dbReference type="Google" id="ProtNLM"/>
    </source>
</evidence>
<protein>
    <recommendedName>
        <fullName evidence="3">L-2-amino-thiazoline-4-carboxylic acid hydrolase</fullName>
    </recommendedName>
</protein>
<dbReference type="Pfam" id="PF14196">
    <property type="entry name" value="ATC_hydrolase"/>
    <property type="match status" value="1"/>
</dbReference>
<dbReference type="InterPro" id="IPR026002">
    <property type="entry name" value="ATC_hydrolase-like"/>
</dbReference>
<reference evidence="1 2" key="1">
    <citation type="submission" date="2019-02" db="EMBL/GenBank/DDBJ databases">
        <title>Genome sequencing of Clostridium botulinum clinical isolates.</title>
        <authorList>
            <person name="Brunt J."/>
            <person name="Van Vliet A.H.M."/>
            <person name="Stringer S.C."/>
            <person name="Grant K.A."/>
            <person name="Carter A.C."/>
            <person name="Peck M.W."/>
        </authorList>
    </citation>
    <scope>NUCLEOTIDE SEQUENCE [LARGE SCALE GENOMIC DNA]</scope>
    <source>
        <strain evidence="1 2">R1125/03</strain>
    </source>
</reference>
<name>A0A6M0SWU4_CLOBO</name>
<evidence type="ECO:0000313" key="2">
    <source>
        <dbReference type="Proteomes" id="UP000473089"/>
    </source>
</evidence>
<organism evidence="1 2">
    <name type="scientific">Clostridium botulinum</name>
    <dbReference type="NCBI Taxonomy" id="1491"/>
    <lineage>
        <taxon>Bacteria</taxon>
        <taxon>Bacillati</taxon>
        <taxon>Bacillota</taxon>
        <taxon>Clostridia</taxon>
        <taxon>Eubacteriales</taxon>
        <taxon>Clostridiaceae</taxon>
        <taxon>Clostridium</taxon>
    </lineage>
</organism>
<gene>
    <name evidence="1" type="ORF">EXM42_04190</name>
</gene>
<comment type="caution">
    <text evidence="1">The sequence shown here is derived from an EMBL/GenBank/DDBJ whole genome shotgun (WGS) entry which is preliminary data.</text>
</comment>
<dbReference type="EMBL" id="SGJP01000006">
    <property type="protein sequence ID" value="NFA59623.1"/>
    <property type="molecule type" value="Genomic_DNA"/>
</dbReference>
<evidence type="ECO:0000313" key="1">
    <source>
        <dbReference type="EMBL" id="NFA59623.1"/>
    </source>
</evidence>
<sequence length="220" mass="25717">MKVSKAYKILIWSNKRYIIKTYGIDYYNKFRIIADKKLKEIEPKVPDIGKSVNSLNYAFIIAYVPFFHAFNQLQETKDIAGELIWVINENFFRKIPNFIWLKMGKISSSPKGIKTLKKEQEKNELGLAHPMDWKFEVIDNYDGTYCCNIKECGALKVLREIGEDRIFPYPCRLDYLMANLKGNKFKRTKTLADGDECCNCNIMGSGYTEWSPEKGFEQRK</sequence>
<dbReference type="AlphaFoldDB" id="A0A6M0SWU4"/>
<accession>A0A6M0SWU4</accession>
<dbReference type="Proteomes" id="UP000473089">
    <property type="component" value="Unassembled WGS sequence"/>
</dbReference>
<proteinExistence type="predicted"/>